<dbReference type="SUPFAM" id="SSF51905">
    <property type="entry name" value="FAD/NAD(P)-binding domain"/>
    <property type="match status" value="1"/>
</dbReference>
<dbReference type="Pfam" id="PF13450">
    <property type="entry name" value="NAD_binding_8"/>
    <property type="match status" value="1"/>
</dbReference>
<dbReference type="Proteomes" id="UP000027192">
    <property type="component" value="Unassembled WGS sequence"/>
</dbReference>
<evidence type="ECO:0008006" key="3">
    <source>
        <dbReference type="Google" id="ProtNLM"/>
    </source>
</evidence>
<dbReference type="PANTHER" id="PTHR42923:SF3">
    <property type="entry name" value="PROTOPORPHYRINOGEN OXIDASE"/>
    <property type="match status" value="1"/>
</dbReference>
<dbReference type="RefSeq" id="WP_036755041.1">
    <property type="nucleotide sequence ID" value="NZ_JAGSGC010000001.1"/>
</dbReference>
<accession>A0A066RIV7</accession>
<evidence type="ECO:0000313" key="2">
    <source>
        <dbReference type="Proteomes" id="UP000027192"/>
    </source>
</evidence>
<dbReference type="GO" id="GO:0016491">
    <property type="term" value="F:oxidoreductase activity"/>
    <property type="evidence" value="ECO:0007669"/>
    <property type="project" value="TreeGrafter"/>
</dbReference>
<sequence>MNKELSTKNNIAILGGGTSGLAAAYYLLNHLKNKSEHYDIHLFEKNNHLGGNVHTVIVKLGESFSSKSEKDDLYEYKNLVRWADMGVNDINLSEYTTLKDVMLNTGYLNTETINGPFNGTTANESNMKPIEDGACFFSFNNQWLYTDDDNLPLSRPLDRRFSLEKLNPSGQLESTKIGCIFNTIVDYGSHLTETQLEDAWNLSLSAFFEQLILAAAKQPHLFSEQSTQLAPNDLVLNLLKKLEDKSELSGETLATAITEVRDNLFLPRVAAMFFTSDIGPAQLPVAAPFGYFKYQEGGGKAGKPDRRYFYGGARTWIEHLETYLRTQYEQADNLSLHIHLDVEANLEAIEGGFLLKGTTNPEIPSFYQGVISTILASQVRQNLQFSAQYAEQGNQLAPIVGRIKYTQSIGIVHTDASVMASDTNSWRTFNVSIRHGETMLPYSITFQENRHQNDWQNSHIKHAPELSYFITLNPTQPIDDKFVLRTVDTSTLNVRSEQDLEFICGTSFEHLPQATQRHFKRETSKNLLGRDDQKAIYYFNHNVYDKDAHLSQKEISAYHTNLPENVLKGYVPITFAGSWCAEVGLQETCWRQAKVAAETLIQSLSARK</sequence>
<name>A0A066RIV7_9GAMM</name>
<evidence type="ECO:0000313" key="1">
    <source>
        <dbReference type="EMBL" id="KDM90380.1"/>
    </source>
</evidence>
<comment type="caution">
    <text evidence="1">The sequence shown here is derived from an EMBL/GenBank/DDBJ whole genome shotgun (WGS) entry which is preliminary data.</text>
</comment>
<dbReference type="PANTHER" id="PTHR42923">
    <property type="entry name" value="PROTOPORPHYRINOGEN OXIDASE"/>
    <property type="match status" value="1"/>
</dbReference>
<proteinExistence type="predicted"/>
<reference evidence="1 2" key="1">
    <citation type="submission" date="2014-04" db="EMBL/GenBank/DDBJ databases">
        <title>Draft genome sequence of Photobacterium halotolerans S2753: a solonamide, ngercheumicin and holomycin producer.</title>
        <authorList>
            <person name="Machado H.R."/>
            <person name="Gram L."/>
        </authorList>
    </citation>
    <scope>NUCLEOTIDE SEQUENCE [LARGE SCALE GENOMIC DNA]</scope>
    <source>
        <strain evidence="1 2">S2753</strain>
    </source>
</reference>
<gene>
    <name evidence="1" type="ORF">EA58_16755</name>
</gene>
<dbReference type="EMBL" id="JMIB01000032">
    <property type="protein sequence ID" value="KDM90380.1"/>
    <property type="molecule type" value="Genomic_DNA"/>
</dbReference>
<dbReference type="InterPro" id="IPR036188">
    <property type="entry name" value="FAD/NAD-bd_sf"/>
</dbReference>
<keyword evidence="2" id="KW-1185">Reference proteome</keyword>
<dbReference type="InterPro" id="IPR050464">
    <property type="entry name" value="Zeta_carotene_desat/Oxidored"/>
</dbReference>
<protein>
    <recommendedName>
        <fullName evidence="3">Amine oxidase domain-containing protein</fullName>
    </recommendedName>
</protein>
<dbReference type="OrthoDB" id="337830at2"/>
<dbReference type="STRING" id="1654360.EA58_16755"/>
<dbReference type="Gene3D" id="3.50.50.60">
    <property type="entry name" value="FAD/NAD(P)-binding domain"/>
    <property type="match status" value="1"/>
</dbReference>
<dbReference type="AlphaFoldDB" id="A0A066RIV7"/>
<organism evidence="1 2">
    <name type="scientific">Photobacterium galatheae</name>
    <dbReference type="NCBI Taxonomy" id="1654360"/>
    <lineage>
        <taxon>Bacteria</taxon>
        <taxon>Pseudomonadati</taxon>
        <taxon>Pseudomonadota</taxon>
        <taxon>Gammaproteobacteria</taxon>
        <taxon>Vibrionales</taxon>
        <taxon>Vibrionaceae</taxon>
        <taxon>Photobacterium</taxon>
    </lineage>
</organism>